<dbReference type="WBParaSite" id="scaffold1332_cov288.g2905">
    <property type="protein sequence ID" value="scaffold1332_cov288.g2905"/>
    <property type="gene ID" value="scaffold1332_cov288.g2905"/>
</dbReference>
<protein>
    <submittedName>
        <fullName evidence="2">Uncharacterized protein</fullName>
    </submittedName>
</protein>
<name>A0A915LJV9_MELJA</name>
<keyword evidence="1" id="KW-1185">Reference proteome</keyword>
<proteinExistence type="predicted"/>
<evidence type="ECO:0000313" key="2">
    <source>
        <dbReference type="WBParaSite" id="scaffold1332_cov288.g2905"/>
    </source>
</evidence>
<organism evidence="1 2">
    <name type="scientific">Meloidogyne javanica</name>
    <name type="common">Root-knot nematode worm</name>
    <dbReference type="NCBI Taxonomy" id="6303"/>
    <lineage>
        <taxon>Eukaryota</taxon>
        <taxon>Metazoa</taxon>
        <taxon>Ecdysozoa</taxon>
        <taxon>Nematoda</taxon>
        <taxon>Chromadorea</taxon>
        <taxon>Rhabditida</taxon>
        <taxon>Tylenchina</taxon>
        <taxon>Tylenchomorpha</taxon>
        <taxon>Tylenchoidea</taxon>
        <taxon>Meloidogynidae</taxon>
        <taxon>Meloidogyninae</taxon>
        <taxon>Meloidogyne</taxon>
        <taxon>Meloidogyne incognita group</taxon>
    </lineage>
</organism>
<reference evidence="2" key="1">
    <citation type="submission" date="2022-11" db="UniProtKB">
        <authorList>
            <consortium name="WormBaseParasite"/>
        </authorList>
    </citation>
    <scope>IDENTIFICATION</scope>
</reference>
<evidence type="ECO:0000313" key="1">
    <source>
        <dbReference type="Proteomes" id="UP000887561"/>
    </source>
</evidence>
<dbReference type="Proteomes" id="UP000887561">
    <property type="component" value="Unplaced"/>
</dbReference>
<accession>A0A915LJV9</accession>
<sequence>MDVEVVMGKKIVIIAEAMRKISIKDRFWGGCGKCDQNKHCYDCKGKECNTVDEFKKAFYCYIRDSNDGDIKLGNACGSKNCFIYVDAKVEQGCGDSPKEVKDIQYAVCDKPLCNTKELFDKTLFCLVKDSQKEKYKKGIKQCDKECFVSRDANGLLWKGCGSCKGKDIKDCYACKTDYCNEEKYVYKQCLDGIYDYSNQGINPKTCKNKYEDYCYSEIIENNKVKKGCSKCTNTTCVTCNNGHRCNDKLDFRTFCMTKNGNKKCKEDWCYIAPLDEKEKGPKHRLNLTLKNPEDNYDVSI</sequence>
<dbReference type="AlphaFoldDB" id="A0A915LJV9"/>